<accession>A0A1E5P437</accession>
<protein>
    <submittedName>
        <fullName evidence="2">Uncharacterized protein</fullName>
    </submittedName>
</protein>
<dbReference type="RefSeq" id="WP_069935030.1">
    <property type="nucleotide sequence ID" value="NZ_MEHJ01000001.1"/>
</dbReference>
<feature type="region of interest" description="Disordered" evidence="1">
    <location>
        <begin position="87"/>
        <end position="109"/>
    </location>
</feature>
<organism evidence="2 3">
    <name type="scientific">Streptomyces agglomeratus</name>
    <dbReference type="NCBI Taxonomy" id="285458"/>
    <lineage>
        <taxon>Bacteria</taxon>
        <taxon>Bacillati</taxon>
        <taxon>Actinomycetota</taxon>
        <taxon>Actinomycetes</taxon>
        <taxon>Kitasatosporales</taxon>
        <taxon>Streptomycetaceae</taxon>
        <taxon>Streptomyces</taxon>
    </lineage>
</organism>
<gene>
    <name evidence="2" type="ORF">AS594_07170</name>
</gene>
<dbReference type="AlphaFoldDB" id="A0A1E5P437"/>
<comment type="caution">
    <text evidence="2">The sequence shown here is derived from an EMBL/GenBank/DDBJ whole genome shotgun (WGS) entry which is preliminary data.</text>
</comment>
<evidence type="ECO:0000313" key="3">
    <source>
        <dbReference type="Proteomes" id="UP000095759"/>
    </source>
</evidence>
<dbReference type="OrthoDB" id="9913204at2"/>
<feature type="compositionally biased region" description="Basic and acidic residues" evidence="1">
    <location>
        <begin position="93"/>
        <end position="109"/>
    </location>
</feature>
<keyword evidence="3" id="KW-1185">Reference proteome</keyword>
<feature type="region of interest" description="Disordered" evidence="1">
    <location>
        <begin position="48"/>
        <end position="69"/>
    </location>
</feature>
<dbReference type="EMBL" id="MEHJ01000001">
    <property type="protein sequence ID" value="OEJ24303.1"/>
    <property type="molecule type" value="Genomic_DNA"/>
</dbReference>
<proteinExistence type="predicted"/>
<name>A0A1E5P437_9ACTN</name>
<reference evidence="2 3" key="1">
    <citation type="submission" date="2016-08" db="EMBL/GenBank/DDBJ databases">
        <title>Complete genome sequence of Streptomyces agglomeratus strain 6-3-2, a novel anti-MRSA actinomycete isolated from Wuli of Tebit, China.</title>
        <authorList>
            <person name="Chen X."/>
        </authorList>
    </citation>
    <scope>NUCLEOTIDE SEQUENCE [LARGE SCALE GENOMIC DNA]</scope>
    <source>
        <strain evidence="2 3">6-3-2</strain>
    </source>
</reference>
<sequence>MLSLKTKTPVRFEWSDGDVETTVTLDPGEDENVLIRKLKRIVALAEGEPALPTRDPAAPSLPAPYRPPVHSATVQANGWAELAKPLAAPPELPEDRQGEWELIKPGEDA</sequence>
<dbReference type="Proteomes" id="UP000095759">
    <property type="component" value="Unassembled WGS sequence"/>
</dbReference>
<evidence type="ECO:0000256" key="1">
    <source>
        <dbReference type="SAM" id="MobiDB-lite"/>
    </source>
</evidence>
<evidence type="ECO:0000313" key="2">
    <source>
        <dbReference type="EMBL" id="OEJ24303.1"/>
    </source>
</evidence>